<evidence type="ECO:0000313" key="2">
    <source>
        <dbReference type="Proteomes" id="UP000323521"/>
    </source>
</evidence>
<protein>
    <recommendedName>
        <fullName evidence="3">L-2-amino-thiazoline-4-carboxylic acid hydrolase</fullName>
    </recommendedName>
</protein>
<dbReference type="Proteomes" id="UP000323521">
    <property type="component" value="Chromosome"/>
</dbReference>
<evidence type="ECO:0000313" key="1">
    <source>
        <dbReference type="EMBL" id="ATW23567.1"/>
    </source>
</evidence>
<accession>A0A3G1KMB0</accession>
<dbReference type="EMBL" id="CP017634">
    <property type="protein sequence ID" value="ATW23567.1"/>
    <property type="molecule type" value="Genomic_DNA"/>
</dbReference>
<name>A0A3G1KMB0_FORW1</name>
<reference evidence="1 2" key="1">
    <citation type="submission" date="2016-10" db="EMBL/GenBank/DDBJ databases">
        <title>Complete Genome Sequence of Peptococcaceae strain DCMF.</title>
        <authorList>
            <person name="Edwards R.J."/>
            <person name="Holland S.I."/>
            <person name="Deshpande N.P."/>
            <person name="Wong Y.K."/>
            <person name="Ertan H."/>
            <person name="Manefield M."/>
            <person name="Russell T.L."/>
            <person name="Lee M.J."/>
        </authorList>
    </citation>
    <scope>NUCLEOTIDE SEQUENCE [LARGE SCALE GENOMIC DNA]</scope>
    <source>
        <strain evidence="1 2">DCMF</strain>
    </source>
</reference>
<evidence type="ECO:0008006" key="3">
    <source>
        <dbReference type="Google" id="ProtNLM"/>
    </source>
</evidence>
<dbReference type="OrthoDB" id="1809643at2"/>
<keyword evidence="2" id="KW-1185">Reference proteome</keyword>
<dbReference type="KEGG" id="fwa:DCMF_01040"/>
<sequence>MLLKIIQFYMPEFIKKKKLNELFRLTADAFQSELPELQGFSFAACLTKYALFTKEQAERYVQSGCPLEEVKHRLYQNSWIFGQKLRKSLQIGTWEEAVTALKAIYKVIGIDFQYDRQGEIIIKQCFFSKYYSGEVCSLVSSLDEGLAAGLSGGGRLCFYQRITEGGSCCKGYFSGGL</sequence>
<dbReference type="AlphaFoldDB" id="A0A3G1KMB0"/>
<gene>
    <name evidence="1" type="ORF">DCMF_01040</name>
</gene>
<proteinExistence type="predicted"/>
<dbReference type="RefSeq" id="WP_148132718.1">
    <property type="nucleotide sequence ID" value="NZ_CP017634.1"/>
</dbReference>
<organism evidence="1 2">
    <name type="scientific">Formimonas warabiya</name>
    <dbReference type="NCBI Taxonomy" id="1761012"/>
    <lineage>
        <taxon>Bacteria</taxon>
        <taxon>Bacillati</taxon>
        <taxon>Bacillota</taxon>
        <taxon>Clostridia</taxon>
        <taxon>Eubacteriales</taxon>
        <taxon>Peptococcaceae</taxon>
        <taxon>Candidatus Formimonas</taxon>
    </lineage>
</organism>